<protein>
    <submittedName>
        <fullName evidence="2">Uncharacterized protein</fullName>
    </submittedName>
</protein>
<evidence type="ECO:0000313" key="2">
    <source>
        <dbReference type="EMBL" id="TYB77832.1"/>
    </source>
</evidence>
<reference evidence="2 3" key="1">
    <citation type="submission" date="2019-08" db="EMBL/GenBank/DDBJ databases">
        <title>Identification of a novel species of the genus Boseongicola.</title>
        <authorList>
            <person name="Zhang X.-Q."/>
        </authorList>
    </citation>
    <scope>NUCLEOTIDE SEQUENCE [LARGE SCALE GENOMIC DNA]</scope>
    <source>
        <strain evidence="2 3">HY14</strain>
    </source>
</reference>
<feature type="transmembrane region" description="Helical" evidence="1">
    <location>
        <begin position="6"/>
        <end position="28"/>
    </location>
</feature>
<evidence type="ECO:0000256" key="1">
    <source>
        <dbReference type="SAM" id="Phobius"/>
    </source>
</evidence>
<proteinExistence type="predicted"/>
<dbReference type="RefSeq" id="WP_148379869.1">
    <property type="nucleotide sequence ID" value="NZ_VSIY01000015.1"/>
</dbReference>
<comment type="caution">
    <text evidence="2">The sequence shown here is derived from an EMBL/GenBank/DDBJ whole genome shotgun (WGS) entry which is preliminary data.</text>
</comment>
<gene>
    <name evidence="2" type="ORF">FVF75_16440</name>
</gene>
<sequence>MTGRLHHLVIGGLISTALFFGVAWLSYAPSWRSVPEGMALVRLSFTHSGDRSATCRDRTPEELAKLPPNMRATQICDRRRPPIYVELLVDGDLVYAEERAPSGLAGSGPSRLYERVLLPAGTHTLLVRMRDNPASEGFDFQAERRVELAPEQSFVIDFRKEEGFVFQ</sequence>
<name>A0A5D0R8K4_9RHOB</name>
<organism evidence="2 3">
    <name type="scientific">Maritimibacter fusiformis</name>
    <dbReference type="NCBI Taxonomy" id="2603819"/>
    <lineage>
        <taxon>Bacteria</taxon>
        <taxon>Pseudomonadati</taxon>
        <taxon>Pseudomonadota</taxon>
        <taxon>Alphaproteobacteria</taxon>
        <taxon>Rhodobacterales</taxon>
        <taxon>Roseobacteraceae</taxon>
        <taxon>Maritimibacter</taxon>
    </lineage>
</organism>
<dbReference type="Proteomes" id="UP000322080">
    <property type="component" value="Unassembled WGS sequence"/>
</dbReference>
<keyword evidence="1" id="KW-0472">Membrane</keyword>
<accession>A0A5D0R8K4</accession>
<evidence type="ECO:0000313" key="3">
    <source>
        <dbReference type="Proteomes" id="UP000322080"/>
    </source>
</evidence>
<dbReference type="AlphaFoldDB" id="A0A5D0R8K4"/>
<keyword evidence="1" id="KW-0812">Transmembrane</keyword>
<dbReference type="EMBL" id="VSIY01000015">
    <property type="protein sequence ID" value="TYB77832.1"/>
    <property type="molecule type" value="Genomic_DNA"/>
</dbReference>
<keyword evidence="1" id="KW-1133">Transmembrane helix</keyword>
<keyword evidence="3" id="KW-1185">Reference proteome</keyword>